<keyword evidence="3" id="KW-1185">Reference proteome</keyword>
<feature type="non-terminal residue" evidence="2">
    <location>
        <position position="1"/>
    </location>
</feature>
<dbReference type="Proteomes" id="UP000541444">
    <property type="component" value="Unassembled WGS sequence"/>
</dbReference>
<reference evidence="2 3" key="1">
    <citation type="journal article" date="2020" name="IScience">
        <title>Genome Sequencing of the Endangered Kingdonia uniflora (Circaeasteraceae, Ranunculales) Reveals Potential Mechanisms of Evolutionary Specialization.</title>
        <authorList>
            <person name="Sun Y."/>
            <person name="Deng T."/>
            <person name="Zhang A."/>
            <person name="Moore M.J."/>
            <person name="Landis J.B."/>
            <person name="Lin N."/>
            <person name="Zhang H."/>
            <person name="Zhang X."/>
            <person name="Huang J."/>
            <person name="Zhang X."/>
            <person name="Sun H."/>
            <person name="Wang H."/>
        </authorList>
    </citation>
    <scope>NUCLEOTIDE SEQUENCE [LARGE SCALE GENOMIC DNA]</scope>
    <source>
        <strain evidence="2">TB1705</strain>
        <tissue evidence="2">Leaf</tissue>
    </source>
</reference>
<sequence>LSKEPADKILRDLHKGTYGSHTAGRALANRSITQGVFWPVMRKQAEEYSRKCNACQRHGNQSMPVRCTGHSSNGHLI</sequence>
<dbReference type="InterPro" id="IPR041588">
    <property type="entry name" value="Integrase_H2C2"/>
</dbReference>
<dbReference type="OrthoDB" id="10055717at2759"/>
<gene>
    <name evidence="2" type="ORF">GIB67_008831</name>
</gene>
<protein>
    <recommendedName>
        <fullName evidence="1">Integrase zinc-binding domain-containing protein</fullName>
    </recommendedName>
</protein>
<evidence type="ECO:0000259" key="1">
    <source>
        <dbReference type="Pfam" id="PF17921"/>
    </source>
</evidence>
<dbReference type="EMBL" id="JACGCM010001965">
    <property type="protein sequence ID" value="KAF6146545.1"/>
    <property type="molecule type" value="Genomic_DNA"/>
</dbReference>
<evidence type="ECO:0000313" key="2">
    <source>
        <dbReference type="EMBL" id="KAF6146545.1"/>
    </source>
</evidence>
<feature type="domain" description="Integrase zinc-binding" evidence="1">
    <location>
        <begin position="7"/>
        <end position="59"/>
    </location>
</feature>
<dbReference type="Gene3D" id="1.10.340.70">
    <property type="match status" value="1"/>
</dbReference>
<accession>A0A7J7LVA7</accession>
<comment type="caution">
    <text evidence="2">The sequence shown here is derived from an EMBL/GenBank/DDBJ whole genome shotgun (WGS) entry which is preliminary data.</text>
</comment>
<evidence type="ECO:0000313" key="3">
    <source>
        <dbReference type="Proteomes" id="UP000541444"/>
    </source>
</evidence>
<name>A0A7J7LVA7_9MAGN</name>
<organism evidence="2 3">
    <name type="scientific">Kingdonia uniflora</name>
    <dbReference type="NCBI Taxonomy" id="39325"/>
    <lineage>
        <taxon>Eukaryota</taxon>
        <taxon>Viridiplantae</taxon>
        <taxon>Streptophyta</taxon>
        <taxon>Embryophyta</taxon>
        <taxon>Tracheophyta</taxon>
        <taxon>Spermatophyta</taxon>
        <taxon>Magnoliopsida</taxon>
        <taxon>Ranunculales</taxon>
        <taxon>Circaeasteraceae</taxon>
        <taxon>Kingdonia</taxon>
    </lineage>
</organism>
<dbReference type="Pfam" id="PF17921">
    <property type="entry name" value="Integrase_H2C2"/>
    <property type="match status" value="1"/>
</dbReference>
<proteinExistence type="predicted"/>
<dbReference type="AlphaFoldDB" id="A0A7J7LVA7"/>